<dbReference type="Proteomes" id="UP000322454">
    <property type="component" value="Unassembled WGS sequence"/>
</dbReference>
<evidence type="ECO:0000313" key="2">
    <source>
        <dbReference type="EMBL" id="RZV36866.1"/>
    </source>
</evidence>
<dbReference type="GO" id="GO:0043107">
    <property type="term" value="P:type IV pilus-dependent motility"/>
    <property type="evidence" value="ECO:0007669"/>
    <property type="project" value="InterPro"/>
</dbReference>
<dbReference type="GO" id="GO:0043683">
    <property type="term" value="P:type IV pilus assembly"/>
    <property type="evidence" value="ECO:0007669"/>
    <property type="project" value="InterPro"/>
</dbReference>
<keyword evidence="1" id="KW-1133">Transmembrane helix</keyword>
<feature type="transmembrane region" description="Helical" evidence="1">
    <location>
        <begin position="20"/>
        <end position="39"/>
    </location>
</feature>
<evidence type="ECO:0000313" key="3">
    <source>
        <dbReference type="Proteomes" id="UP000322454"/>
    </source>
</evidence>
<proteinExistence type="predicted"/>
<dbReference type="Pfam" id="PF04350">
    <property type="entry name" value="PilO"/>
    <property type="match status" value="1"/>
</dbReference>
<protein>
    <recommendedName>
        <fullName evidence="4">Pilus assembly protein PilO</fullName>
    </recommendedName>
</protein>
<dbReference type="AlphaFoldDB" id="A0A520X6T5"/>
<name>A0A520X6T5_9DELT</name>
<comment type="caution">
    <text evidence="2">The sequence shown here is derived from an EMBL/GenBank/DDBJ whole genome shotgun (WGS) entry which is preliminary data.</text>
</comment>
<dbReference type="PANTHER" id="PTHR39555">
    <property type="entry name" value="FIMBRIAL ASSEMBLY PROTEIN PILO-LIKE PROTEIN-RELATED"/>
    <property type="match status" value="1"/>
</dbReference>
<dbReference type="EMBL" id="SHMQ01000051">
    <property type="protein sequence ID" value="RZV36866.1"/>
    <property type="molecule type" value="Genomic_DNA"/>
</dbReference>
<keyword evidence="1" id="KW-0812">Transmembrane</keyword>
<evidence type="ECO:0008006" key="4">
    <source>
        <dbReference type="Google" id="ProtNLM"/>
    </source>
</evidence>
<reference evidence="2 3" key="1">
    <citation type="submission" date="2019-01" db="EMBL/GenBank/DDBJ databases">
        <title>Insights into ecological role of a new deltaproteobacterial order Candidatus Sinidesulfobacterales (Sva0485) by metagenomics and metatranscriptomics.</title>
        <authorList>
            <person name="Tan S."/>
            <person name="Liu J."/>
            <person name="Fang Y."/>
            <person name="Hedlund B."/>
            <person name="Lian Z.-H."/>
            <person name="Huang L.-Y."/>
            <person name="Li J.-T."/>
            <person name="Huang L.-N."/>
            <person name="Li W.-J."/>
            <person name="Jiang H.-C."/>
            <person name="Dong H.-L."/>
            <person name="Shu W.-S."/>
        </authorList>
    </citation>
    <scope>NUCLEOTIDE SEQUENCE [LARGE SCALE GENOMIC DNA]</scope>
    <source>
        <strain evidence="2">AP4</strain>
    </source>
</reference>
<accession>A0A520X6T5</accession>
<organism evidence="2 3">
    <name type="scientific">Candidatus Acidulodesulfobacterium acidiphilum</name>
    <dbReference type="NCBI Taxonomy" id="2597224"/>
    <lineage>
        <taxon>Bacteria</taxon>
        <taxon>Deltaproteobacteria</taxon>
        <taxon>Candidatus Acidulodesulfobacterales</taxon>
        <taxon>Candidatus Acidulodesulfobacterium</taxon>
    </lineage>
</organism>
<dbReference type="Gene3D" id="3.30.70.60">
    <property type="match status" value="1"/>
</dbReference>
<sequence>MNLESIKSKIDLKNPKVLGAIISIVLFIVIIGVYYYFIYSGLKSKEAQKQNTLNAATSKYNSYLSLARSYPVIVKQDKKLSKEFAGLLLELPSKKNIPQLLMKISNYEKVLNLNLNMFKPDKGTAKGFYETVPFSMNISGNFYNVYKFFYKLASMKRIIDVHGVSISKKAKGGSVSVSFQGTTFSFIGAVKPKFPVKPAQKPTTVKKP</sequence>
<dbReference type="InterPro" id="IPR014717">
    <property type="entry name" value="Transl_elong_EF1B/ribsomal_bS6"/>
</dbReference>
<keyword evidence="1" id="KW-0472">Membrane</keyword>
<gene>
    <name evidence="2" type="ORF">EVJ48_09840</name>
</gene>
<dbReference type="PANTHER" id="PTHR39555:SF1">
    <property type="entry name" value="TYPE IV PILUS INNER MEMBRANE COMPONENT PILO"/>
    <property type="match status" value="1"/>
</dbReference>
<evidence type="ECO:0000256" key="1">
    <source>
        <dbReference type="SAM" id="Phobius"/>
    </source>
</evidence>
<dbReference type="InterPro" id="IPR007445">
    <property type="entry name" value="PilO"/>
</dbReference>